<accession>A0A9D4ID77</accession>
<reference evidence="2" key="1">
    <citation type="journal article" date="2019" name="bioRxiv">
        <title>The Genome of the Zebra Mussel, Dreissena polymorpha: A Resource for Invasive Species Research.</title>
        <authorList>
            <person name="McCartney M.A."/>
            <person name="Auch B."/>
            <person name="Kono T."/>
            <person name="Mallez S."/>
            <person name="Zhang Y."/>
            <person name="Obille A."/>
            <person name="Becker A."/>
            <person name="Abrahante J.E."/>
            <person name="Garbe J."/>
            <person name="Badalamenti J.P."/>
            <person name="Herman A."/>
            <person name="Mangelson H."/>
            <person name="Liachko I."/>
            <person name="Sullivan S."/>
            <person name="Sone E.D."/>
            <person name="Koren S."/>
            <person name="Silverstein K.A.T."/>
            <person name="Beckman K.B."/>
            <person name="Gohl D.M."/>
        </authorList>
    </citation>
    <scope>NUCLEOTIDE SEQUENCE</scope>
    <source>
        <strain evidence="2">Duluth1</strain>
        <tissue evidence="2">Whole animal</tissue>
    </source>
</reference>
<gene>
    <name evidence="2" type="ORF">DPMN_170838</name>
</gene>
<comment type="caution">
    <text evidence="2">The sequence shown here is derived from an EMBL/GenBank/DDBJ whole genome shotgun (WGS) entry which is preliminary data.</text>
</comment>
<keyword evidence="3" id="KW-1185">Reference proteome</keyword>
<protein>
    <submittedName>
        <fullName evidence="2">Uncharacterized protein</fullName>
    </submittedName>
</protein>
<feature type="signal peptide" evidence="1">
    <location>
        <begin position="1"/>
        <end position="15"/>
    </location>
</feature>
<evidence type="ECO:0000256" key="1">
    <source>
        <dbReference type="SAM" id="SignalP"/>
    </source>
</evidence>
<evidence type="ECO:0000313" key="2">
    <source>
        <dbReference type="EMBL" id="KAH3769565.1"/>
    </source>
</evidence>
<name>A0A9D4ID77_DREPO</name>
<feature type="chain" id="PRO_5039095710" evidence="1">
    <location>
        <begin position="16"/>
        <end position="74"/>
    </location>
</feature>
<reference evidence="2" key="2">
    <citation type="submission" date="2020-11" db="EMBL/GenBank/DDBJ databases">
        <authorList>
            <person name="McCartney M.A."/>
            <person name="Auch B."/>
            <person name="Kono T."/>
            <person name="Mallez S."/>
            <person name="Becker A."/>
            <person name="Gohl D.M."/>
            <person name="Silverstein K.A.T."/>
            <person name="Koren S."/>
            <person name="Bechman K.B."/>
            <person name="Herman A."/>
            <person name="Abrahante J.E."/>
            <person name="Garbe J."/>
        </authorList>
    </citation>
    <scope>NUCLEOTIDE SEQUENCE</scope>
    <source>
        <strain evidence="2">Duluth1</strain>
        <tissue evidence="2">Whole animal</tissue>
    </source>
</reference>
<sequence length="74" mass="8191">MKFSALWAAFSTSAATTLFHLFGNKRIKSRPVESLLYQASGTIPTLETSKHIVPEMFGHNNLCSVNIIDLRPAI</sequence>
<evidence type="ECO:0000313" key="3">
    <source>
        <dbReference type="Proteomes" id="UP000828390"/>
    </source>
</evidence>
<dbReference type="EMBL" id="JAIWYP010000009">
    <property type="protein sequence ID" value="KAH3769565.1"/>
    <property type="molecule type" value="Genomic_DNA"/>
</dbReference>
<dbReference type="Proteomes" id="UP000828390">
    <property type="component" value="Unassembled WGS sequence"/>
</dbReference>
<organism evidence="2 3">
    <name type="scientific">Dreissena polymorpha</name>
    <name type="common">Zebra mussel</name>
    <name type="synonym">Mytilus polymorpha</name>
    <dbReference type="NCBI Taxonomy" id="45954"/>
    <lineage>
        <taxon>Eukaryota</taxon>
        <taxon>Metazoa</taxon>
        <taxon>Spiralia</taxon>
        <taxon>Lophotrochozoa</taxon>
        <taxon>Mollusca</taxon>
        <taxon>Bivalvia</taxon>
        <taxon>Autobranchia</taxon>
        <taxon>Heteroconchia</taxon>
        <taxon>Euheterodonta</taxon>
        <taxon>Imparidentia</taxon>
        <taxon>Neoheterodontei</taxon>
        <taxon>Myida</taxon>
        <taxon>Dreissenoidea</taxon>
        <taxon>Dreissenidae</taxon>
        <taxon>Dreissena</taxon>
    </lineage>
</organism>
<proteinExistence type="predicted"/>
<keyword evidence="1" id="KW-0732">Signal</keyword>
<dbReference type="AlphaFoldDB" id="A0A9D4ID77"/>